<keyword evidence="1" id="KW-0732">Signal</keyword>
<gene>
    <name evidence="2" type="ORF">OB69_08505</name>
</gene>
<protein>
    <recommendedName>
        <fullName evidence="4">Adhesin domain-containing protein</fullName>
    </recommendedName>
</protein>
<dbReference type="OrthoDB" id="1115882at2"/>
<dbReference type="EMBL" id="JSVA01000008">
    <property type="protein sequence ID" value="KOF03317.1"/>
    <property type="molecule type" value="Genomic_DNA"/>
</dbReference>
<feature type="chain" id="PRO_5005580152" description="Adhesin domain-containing protein" evidence="1">
    <location>
        <begin position="19"/>
        <end position="232"/>
    </location>
</feature>
<dbReference type="RefSeq" id="WP_053223272.1">
    <property type="nucleotide sequence ID" value="NZ_JSVA01000008.1"/>
</dbReference>
<proteinExistence type="predicted"/>
<dbReference type="PATRIC" id="fig|1566026.4.peg.3534"/>
<evidence type="ECO:0008006" key="4">
    <source>
        <dbReference type="Google" id="ProtNLM"/>
    </source>
</evidence>
<accession>A0A0L8AM76</accession>
<name>A0A0L8AM76_9BACT</name>
<evidence type="ECO:0000256" key="1">
    <source>
        <dbReference type="SAM" id="SignalP"/>
    </source>
</evidence>
<organism evidence="2 3">
    <name type="scientific">Roseivirga seohaensis subsp. aquiponti</name>
    <dbReference type="NCBI Taxonomy" id="1566026"/>
    <lineage>
        <taxon>Bacteria</taxon>
        <taxon>Pseudomonadati</taxon>
        <taxon>Bacteroidota</taxon>
        <taxon>Cytophagia</taxon>
        <taxon>Cytophagales</taxon>
        <taxon>Roseivirgaceae</taxon>
        <taxon>Roseivirga</taxon>
    </lineage>
</organism>
<sequence length="232" mass="25497">MKTLFTLIACLFAQLAFAQAETIEKSYGYTGQKLDLDLNFGTEVILKSWDKNEISVKITYEINEGKDNEVMDWKVDDSNGKLTVEIELDSKKLEKLGDCCCNSKNGNYWSGRGSKGNRVCVDIKIEVMMPGKSDVKIKTIVADVAVEGFSGNLDLETVTGEINLLWAKGAGAEVNIETVNGGIYTNMDLDMEKEKGLPKISSHKVKATYKSGGKALKLKTVTSDIYLKASDL</sequence>
<evidence type="ECO:0000313" key="2">
    <source>
        <dbReference type="EMBL" id="KOF03317.1"/>
    </source>
</evidence>
<evidence type="ECO:0000313" key="3">
    <source>
        <dbReference type="Proteomes" id="UP000036908"/>
    </source>
</evidence>
<comment type="caution">
    <text evidence="2">The sequence shown here is derived from an EMBL/GenBank/DDBJ whole genome shotgun (WGS) entry which is preliminary data.</text>
</comment>
<dbReference type="AlphaFoldDB" id="A0A0L8AM76"/>
<feature type="signal peptide" evidence="1">
    <location>
        <begin position="1"/>
        <end position="18"/>
    </location>
</feature>
<keyword evidence="3" id="KW-1185">Reference proteome</keyword>
<reference evidence="3" key="1">
    <citation type="submission" date="2014-11" db="EMBL/GenBank/DDBJ databases">
        <title>Genome sequencing of Roseivirga sp. D-25.</title>
        <authorList>
            <person name="Selvaratnam C."/>
            <person name="Thevarajoo S."/>
            <person name="Goh K.M."/>
            <person name="Eee R."/>
            <person name="Chan K.-G."/>
            <person name="Chong C.S."/>
        </authorList>
    </citation>
    <scope>NUCLEOTIDE SEQUENCE [LARGE SCALE GENOMIC DNA]</scope>
    <source>
        <strain evidence="3">D-25</strain>
    </source>
</reference>
<dbReference type="Proteomes" id="UP000036908">
    <property type="component" value="Unassembled WGS sequence"/>
</dbReference>